<dbReference type="PROSITE" id="PS00786">
    <property type="entry name" value="5_NUCLEOTIDASE_2"/>
    <property type="match status" value="1"/>
</dbReference>
<reference evidence="7 8" key="1">
    <citation type="submission" date="2023-06" db="EMBL/GenBank/DDBJ databases">
        <title>Antibody response to the Sneathia vaginalis cytopathogenic toxin A during pregnancy.</title>
        <authorList>
            <person name="Mccoy Z.T."/>
            <person name="Serrano M.G."/>
            <person name="Spaine K."/>
            <person name="Edwards D.J."/>
            <person name="Buck G.A."/>
            <person name="Jefferson K."/>
        </authorList>
    </citation>
    <scope>NUCLEOTIDE SEQUENCE [LARGE SCALE GENOMIC DNA]</scope>
    <source>
        <strain evidence="7 8">CCUG 42621</strain>
    </source>
</reference>
<evidence type="ECO:0000259" key="6">
    <source>
        <dbReference type="Pfam" id="PF02872"/>
    </source>
</evidence>
<name>A0ABT7HM72_9FUSO</name>
<evidence type="ECO:0000256" key="2">
    <source>
        <dbReference type="ARBA" id="ARBA00022729"/>
    </source>
</evidence>
<protein>
    <submittedName>
        <fullName evidence="7">NAD nucleotidase</fullName>
    </submittedName>
</protein>
<dbReference type="RefSeq" id="WP_285153139.1">
    <property type="nucleotide sequence ID" value="NZ_JASSPP010000008.1"/>
</dbReference>
<dbReference type="InterPro" id="IPR004843">
    <property type="entry name" value="Calcineurin-like_PHP"/>
</dbReference>
<feature type="signal peptide" evidence="4">
    <location>
        <begin position="1"/>
        <end position="20"/>
    </location>
</feature>
<dbReference type="Proteomes" id="UP001225134">
    <property type="component" value="Unassembled WGS sequence"/>
</dbReference>
<comment type="similarity">
    <text evidence="4">Belongs to the 5'-nucleotidase family.</text>
</comment>
<organism evidence="7 8">
    <name type="scientific">Sneathia sanguinegens</name>
    <dbReference type="NCBI Taxonomy" id="40543"/>
    <lineage>
        <taxon>Bacteria</taxon>
        <taxon>Fusobacteriati</taxon>
        <taxon>Fusobacteriota</taxon>
        <taxon>Fusobacteriia</taxon>
        <taxon>Fusobacteriales</taxon>
        <taxon>Leptotrichiaceae</taxon>
        <taxon>Sneathia</taxon>
    </lineage>
</organism>
<evidence type="ECO:0000256" key="3">
    <source>
        <dbReference type="ARBA" id="ARBA00022741"/>
    </source>
</evidence>
<evidence type="ECO:0000313" key="7">
    <source>
        <dbReference type="EMBL" id="MDK9580890.1"/>
    </source>
</evidence>
<dbReference type="InterPro" id="IPR008334">
    <property type="entry name" value="5'-Nucleotdase_C"/>
</dbReference>
<evidence type="ECO:0000313" key="8">
    <source>
        <dbReference type="Proteomes" id="UP001225134"/>
    </source>
</evidence>
<dbReference type="InterPro" id="IPR006420">
    <property type="entry name" value="NadN"/>
</dbReference>
<accession>A0ABT7HM72</accession>
<dbReference type="Gene3D" id="3.60.21.10">
    <property type="match status" value="1"/>
</dbReference>
<keyword evidence="1" id="KW-0479">Metal-binding</keyword>
<dbReference type="Gene3D" id="3.90.780.10">
    <property type="entry name" value="5'-Nucleotidase, C-terminal domain"/>
    <property type="match status" value="1"/>
</dbReference>
<evidence type="ECO:0000256" key="4">
    <source>
        <dbReference type="RuleBase" id="RU362119"/>
    </source>
</evidence>
<dbReference type="Pfam" id="PF02872">
    <property type="entry name" value="5_nucleotid_C"/>
    <property type="match status" value="1"/>
</dbReference>
<keyword evidence="4" id="KW-0378">Hydrolase</keyword>
<evidence type="ECO:0000259" key="5">
    <source>
        <dbReference type="Pfam" id="PF00149"/>
    </source>
</evidence>
<dbReference type="CDD" id="cd07409">
    <property type="entry name" value="MPP_CD73_N"/>
    <property type="match status" value="1"/>
</dbReference>
<gene>
    <name evidence="7" type="primary">nadN</name>
    <name evidence="7" type="ORF">QQA45_05100</name>
</gene>
<dbReference type="NCBIfam" id="TIGR01530">
    <property type="entry name" value="nadN"/>
    <property type="match status" value="1"/>
</dbReference>
<comment type="caution">
    <text evidence="7">The sequence shown here is derived from an EMBL/GenBank/DDBJ whole genome shotgun (WGS) entry which is preliminary data.</text>
</comment>
<feature type="domain" description="Calcineurin-like phosphoesterase" evidence="5">
    <location>
        <begin position="29"/>
        <end position="244"/>
    </location>
</feature>
<dbReference type="SUPFAM" id="SSF56300">
    <property type="entry name" value="Metallo-dependent phosphatases"/>
    <property type="match status" value="1"/>
</dbReference>
<dbReference type="Pfam" id="PF00149">
    <property type="entry name" value="Metallophos"/>
    <property type="match status" value="1"/>
</dbReference>
<feature type="chain" id="PRO_5045011799" evidence="4">
    <location>
        <begin position="21"/>
        <end position="598"/>
    </location>
</feature>
<dbReference type="PROSITE" id="PS00785">
    <property type="entry name" value="5_NUCLEOTIDASE_1"/>
    <property type="match status" value="1"/>
</dbReference>
<dbReference type="EMBL" id="JASSPP010000008">
    <property type="protein sequence ID" value="MDK9580890.1"/>
    <property type="molecule type" value="Genomic_DNA"/>
</dbReference>
<dbReference type="InterPro" id="IPR006146">
    <property type="entry name" value="5'-Nucleotdase_CS"/>
</dbReference>
<proteinExistence type="inferred from homology"/>
<keyword evidence="8" id="KW-1185">Reference proteome</keyword>
<dbReference type="SUPFAM" id="SSF55816">
    <property type="entry name" value="5'-nucleotidase (syn. UDP-sugar hydrolase), C-terminal domain"/>
    <property type="match status" value="1"/>
</dbReference>
<dbReference type="InterPro" id="IPR036907">
    <property type="entry name" value="5'-Nucleotdase_C_sf"/>
</dbReference>
<dbReference type="PANTHER" id="PTHR11575:SF46">
    <property type="entry name" value="PROTEIN USHA"/>
    <property type="match status" value="1"/>
</dbReference>
<dbReference type="InterPro" id="IPR006179">
    <property type="entry name" value="5_nucleotidase/apyrase"/>
</dbReference>
<feature type="domain" description="5'-Nucleotidase C-terminal" evidence="6">
    <location>
        <begin position="403"/>
        <end position="548"/>
    </location>
</feature>
<dbReference type="InterPro" id="IPR029052">
    <property type="entry name" value="Metallo-depent_PP-like"/>
</dbReference>
<keyword evidence="3 4" id="KW-0547">Nucleotide-binding</keyword>
<evidence type="ECO:0000256" key="1">
    <source>
        <dbReference type="ARBA" id="ARBA00022723"/>
    </source>
</evidence>
<sequence>MKKNLLLMALLPLATSYTLAAKHYPLNLSIVHINDHHSHLEPSELKFNIDGKPTNVKIGGYPEVIHFINEFRKTRKHTLVLHAGDAITGTLYFTLFRGSADAQMMNLTNFDYFTLGNHEFDAGNEGLKKFLDYLKIPIISANVVPDKGSILEGYWKPYAIKKINGEKVGIIGIDVVRKTKESSSPGPDIKFYDEIKTAQKYADILKKQGVNKIILLSHAGAIKNFEIAKKVTGIDIIITGDTHYLFGNDEMRKFGLPVISEYPTKFTSPNGEPVYVVEGWEYSKLIGNLDIKFSKDGIVESIKGTPVIPYHLDSTFQRKDANGNKYIPTGEEREQILKTLANTKYFKIAKADPKASLILKKFKKEKKLLGDKVVGVISGNVMPGGSANRIPNTANPKGSIATRFVAETMLTQMRSFGKQSHIDMTIQNAGGVRQDIKLGEMTYNDAYALLPFGNTLYLLKMKGSEVKQVIEDALDFALVGGSTGAFPYAAGMRYEANQYKDANGKRVIKMEVQNEETGVWEPIQDDKMYIVGTNAYVAKGKDGYKTFGEIDKTRGGEDTFLPDAESLIKFIQLHKDFKTYTDSNVIFHFDKNNEVKKQ</sequence>
<keyword evidence="2 4" id="KW-0732">Signal</keyword>
<dbReference type="PRINTS" id="PR01607">
    <property type="entry name" value="APYRASEFAMLY"/>
</dbReference>
<dbReference type="PANTHER" id="PTHR11575">
    <property type="entry name" value="5'-NUCLEOTIDASE-RELATED"/>
    <property type="match status" value="1"/>
</dbReference>